<keyword evidence="1" id="KW-0238">DNA-binding</keyword>
<protein>
    <recommendedName>
        <fullName evidence="3">HTH cro/C1-type domain-containing protein</fullName>
    </recommendedName>
</protein>
<dbReference type="EMBL" id="BAAAVI010000024">
    <property type="protein sequence ID" value="GAA2875570.1"/>
    <property type="molecule type" value="Genomic_DNA"/>
</dbReference>
<comment type="caution">
    <text evidence="4">The sequence shown here is derived from an EMBL/GenBank/DDBJ whole genome shotgun (WGS) entry which is preliminary data.</text>
</comment>
<dbReference type="PANTHER" id="PTHR46797:SF1">
    <property type="entry name" value="METHYLPHOSPHONATE SYNTHASE"/>
    <property type="match status" value="1"/>
</dbReference>
<evidence type="ECO:0000259" key="3">
    <source>
        <dbReference type="PROSITE" id="PS50943"/>
    </source>
</evidence>
<evidence type="ECO:0000313" key="4">
    <source>
        <dbReference type="EMBL" id="GAA2875570.1"/>
    </source>
</evidence>
<dbReference type="SUPFAM" id="SSF47413">
    <property type="entry name" value="lambda repressor-like DNA-binding domains"/>
    <property type="match status" value="1"/>
</dbReference>
<dbReference type="InterPro" id="IPR050807">
    <property type="entry name" value="TransReg_Diox_bact_type"/>
</dbReference>
<dbReference type="Gene3D" id="1.10.260.40">
    <property type="entry name" value="lambda repressor-like DNA-binding domains"/>
    <property type="match status" value="1"/>
</dbReference>
<keyword evidence="5" id="KW-1185">Reference proteome</keyword>
<reference evidence="4 5" key="1">
    <citation type="journal article" date="2019" name="Int. J. Syst. Evol. Microbiol.">
        <title>The Global Catalogue of Microorganisms (GCM) 10K type strain sequencing project: providing services to taxonomists for standard genome sequencing and annotation.</title>
        <authorList>
            <consortium name="The Broad Institute Genomics Platform"/>
            <consortium name="The Broad Institute Genome Sequencing Center for Infectious Disease"/>
            <person name="Wu L."/>
            <person name="Ma J."/>
        </authorList>
    </citation>
    <scope>NUCLEOTIDE SEQUENCE [LARGE SCALE GENOMIC DNA]</scope>
    <source>
        <strain evidence="4 5">JCM 6242</strain>
    </source>
</reference>
<evidence type="ECO:0000256" key="2">
    <source>
        <dbReference type="SAM" id="MobiDB-lite"/>
    </source>
</evidence>
<dbReference type="PROSITE" id="PS50943">
    <property type="entry name" value="HTH_CROC1"/>
    <property type="match status" value="1"/>
</dbReference>
<gene>
    <name evidence="4" type="ORF">GCM10010517_36480</name>
</gene>
<proteinExistence type="predicted"/>
<dbReference type="Pfam" id="PF01381">
    <property type="entry name" value="HTH_3"/>
    <property type="match status" value="1"/>
</dbReference>
<dbReference type="CDD" id="cd00093">
    <property type="entry name" value="HTH_XRE"/>
    <property type="match status" value="1"/>
</dbReference>
<dbReference type="SMART" id="SM00530">
    <property type="entry name" value="HTH_XRE"/>
    <property type="match status" value="1"/>
</dbReference>
<feature type="domain" description="HTH cro/C1-type" evidence="3">
    <location>
        <begin position="24"/>
        <end position="78"/>
    </location>
</feature>
<organism evidence="4 5">
    <name type="scientific">Streptosporangium fragile</name>
    <dbReference type="NCBI Taxonomy" id="46186"/>
    <lineage>
        <taxon>Bacteria</taxon>
        <taxon>Bacillati</taxon>
        <taxon>Actinomycetota</taxon>
        <taxon>Actinomycetes</taxon>
        <taxon>Streptosporangiales</taxon>
        <taxon>Streptosporangiaceae</taxon>
        <taxon>Streptosporangium</taxon>
    </lineage>
</organism>
<dbReference type="Proteomes" id="UP001500831">
    <property type="component" value="Unassembled WGS sequence"/>
</dbReference>
<dbReference type="InterPro" id="IPR001387">
    <property type="entry name" value="Cro/C1-type_HTH"/>
</dbReference>
<accession>A0ABN3VYX5</accession>
<evidence type="ECO:0000313" key="5">
    <source>
        <dbReference type="Proteomes" id="UP001500831"/>
    </source>
</evidence>
<dbReference type="PANTHER" id="PTHR46797">
    <property type="entry name" value="HTH-TYPE TRANSCRIPTIONAL REGULATOR"/>
    <property type="match status" value="1"/>
</dbReference>
<feature type="region of interest" description="Disordered" evidence="2">
    <location>
        <begin position="1"/>
        <end position="20"/>
    </location>
</feature>
<dbReference type="InterPro" id="IPR010982">
    <property type="entry name" value="Lambda_DNA-bd_dom_sf"/>
</dbReference>
<evidence type="ECO:0000256" key="1">
    <source>
        <dbReference type="ARBA" id="ARBA00023125"/>
    </source>
</evidence>
<name>A0ABN3VYX5_9ACTN</name>
<sequence length="411" mass="45741">MRGLLMRDGSTNAPAGEEGIGRRIAHARKLRGLTQQQLADRVPCSKSLIAQVERGHKPATQALVTAVARTLRINLGELTGQPYRNPSASEDRVHECIPEIRRALLSWDLPDEDLQPPTIEQLRTSVRHASALGRKARYTRLGQMLPGLLEELTRAVHVSEGARRDELFGLLSEAYTGVTAISYTLGYFDLRSLAMDRVAWAAQASQDPLRVARTQWQRSTLFLATATYDKGLMLLERVRRDIGEDLGRLTPAEVSVYGAAHLRSAIFAARAADRQTAFDHIEHAREAARVLGQDANHYGLEFGPSNVIMHEVATAVEMYDGGEAVRRARQAVLSPAVAPVRLGHYYIDLARGWLYQGDRQKALETLLAARRVAPQQTRNHPMVRETVRMLVDLERRRAQSLSGFASWLGLP</sequence>